<reference evidence="1 2" key="1">
    <citation type="submission" date="2019-09" db="EMBL/GenBank/DDBJ databases">
        <authorList>
            <person name="Christie C.A."/>
            <person name="Diallo A.S."/>
            <person name="Dixon Z."/>
            <person name="McIntosh P.M."/>
            <person name="Murthy K.H."/>
            <person name="Rosen M.G."/>
            <person name="Simpson L.M."/>
            <person name="Koustas K."/>
            <person name="Fogarty M.P."/>
            <person name="Molloy S.D."/>
            <person name="Garlena R.A."/>
            <person name="Russell D.A."/>
            <person name="Pope W.H."/>
            <person name="Jacobs-Sera D."/>
            <person name="Hatfull G.F."/>
        </authorList>
    </citation>
    <scope>NUCLEOTIDE SEQUENCE [LARGE SCALE GENOMIC DNA]</scope>
</reference>
<evidence type="ECO:0000313" key="1">
    <source>
        <dbReference type="EMBL" id="QGF20341.1"/>
    </source>
</evidence>
<protein>
    <submittedName>
        <fullName evidence="1">Uncharacterized protein</fullName>
    </submittedName>
</protein>
<sequence length="59" mass="7316">MEQQPLKYGLTAVILTKDDIEPIRRPRRMSKQALYLRRWTKQVQHTPEYQRRMNWKSPF</sequence>
<keyword evidence="2" id="KW-1185">Reference proteome</keyword>
<dbReference type="RefSeq" id="YP_010648871.1">
    <property type="nucleotide sequence ID" value="NC_070762.1"/>
</dbReference>
<gene>
    <name evidence="1" type="primary">191</name>
    <name evidence="1" type="ORF">SEA_SIXAMA_191</name>
</gene>
<proteinExistence type="predicted"/>
<dbReference type="EMBL" id="MN484601">
    <property type="protein sequence ID" value="QGF20341.1"/>
    <property type="molecule type" value="Genomic_DNA"/>
</dbReference>
<organism evidence="1 2">
    <name type="scientific">Gordonia phage Sixama</name>
    <dbReference type="NCBI Taxonomy" id="2653271"/>
    <lineage>
        <taxon>Viruses</taxon>
        <taxon>Duplodnaviria</taxon>
        <taxon>Heunggongvirae</taxon>
        <taxon>Uroviricota</taxon>
        <taxon>Caudoviricetes</taxon>
        <taxon>Sixamavirus</taxon>
        <taxon>Sixamavirus sixama</taxon>
    </lineage>
</organism>
<dbReference type="KEGG" id="vg:77924358"/>
<dbReference type="GeneID" id="77924358"/>
<name>A0A5Q2F251_9CAUD</name>
<evidence type="ECO:0000313" key="2">
    <source>
        <dbReference type="Proteomes" id="UP000400849"/>
    </source>
</evidence>
<accession>A0A5Q2F251</accession>
<dbReference type="Proteomes" id="UP000400849">
    <property type="component" value="Segment"/>
</dbReference>